<dbReference type="EMBL" id="CP002299">
    <property type="protein sequence ID" value="ADP83973.1"/>
    <property type="molecule type" value="Genomic_DNA"/>
</dbReference>
<dbReference type="PRINTS" id="PR00080">
    <property type="entry name" value="SDRFAMILY"/>
</dbReference>
<gene>
    <name evidence="4" type="ordered locus">FraEuI1c_5989</name>
</gene>
<dbReference type="Gene3D" id="3.40.50.720">
    <property type="entry name" value="NAD(P)-binding Rossmann-like Domain"/>
    <property type="match status" value="1"/>
</dbReference>
<dbReference type="KEGG" id="fri:FraEuI1c_5989"/>
<dbReference type="Proteomes" id="UP000002484">
    <property type="component" value="Chromosome"/>
</dbReference>
<accession>E3IZQ5</accession>
<dbReference type="GO" id="GO:0032787">
    <property type="term" value="P:monocarboxylic acid metabolic process"/>
    <property type="evidence" value="ECO:0007669"/>
    <property type="project" value="UniProtKB-ARBA"/>
</dbReference>
<dbReference type="Pfam" id="PF00106">
    <property type="entry name" value="adh_short"/>
    <property type="match status" value="1"/>
</dbReference>
<dbReference type="SUPFAM" id="SSF51735">
    <property type="entry name" value="NAD(P)-binding Rossmann-fold domains"/>
    <property type="match status" value="1"/>
</dbReference>
<dbReference type="PRINTS" id="PR00081">
    <property type="entry name" value="GDHRDH"/>
</dbReference>
<dbReference type="InParanoid" id="E3IZQ5"/>
<dbReference type="AlphaFoldDB" id="E3IZQ5"/>
<evidence type="ECO:0000313" key="5">
    <source>
        <dbReference type="Proteomes" id="UP000002484"/>
    </source>
</evidence>
<evidence type="ECO:0000256" key="2">
    <source>
        <dbReference type="ARBA" id="ARBA00023002"/>
    </source>
</evidence>
<keyword evidence="2" id="KW-0560">Oxidoreductase</keyword>
<dbReference type="PANTHER" id="PTHR42879">
    <property type="entry name" value="3-OXOACYL-(ACYL-CARRIER-PROTEIN) REDUCTASE"/>
    <property type="match status" value="1"/>
</dbReference>
<evidence type="ECO:0000313" key="4">
    <source>
        <dbReference type="EMBL" id="ADP83973.1"/>
    </source>
</evidence>
<reference evidence="4 5" key="1">
    <citation type="submission" date="2010-10" db="EMBL/GenBank/DDBJ databases">
        <title>Complete sequence of Frankia sp. EuI1c.</title>
        <authorList>
            <consortium name="US DOE Joint Genome Institute"/>
            <person name="Lucas S."/>
            <person name="Copeland A."/>
            <person name="Lapidus A."/>
            <person name="Cheng J.-F."/>
            <person name="Bruce D."/>
            <person name="Goodwin L."/>
            <person name="Pitluck S."/>
            <person name="Chertkov O."/>
            <person name="Detter J.C."/>
            <person name="Han C."/>
            <person name="Tapia R."/>
            <person name="Land M."/>
            <person name="Hauser L."/>
            <person name="Jeffries C."/>
            <person name="Kyrpides N."/>
            <person name="Ivanova N."/>
            <person name="Mikhailova N."/>
            <person name="Beauchemin N."/>
            <person name="Sen A."/>
            <person name="Sur S.A."/>
            <person name="Gtari M."/>
            <person name="Wall L."/>
            <person name="Tisa L."/>
            <person name="Woyke T."/>
        </authorList>
    </citation>
    <scope>NUCLEOTIDE SEQUENCE [LARGE SCALE GENOMIC DNA]</scope>
    <source>
        <strain evidence="5">DSM 45817 / CECT 9037 / EuI1c</strain>
    </source>
</reference>
<evidence type="ECO:0000256" key="1">
    <source>
        <dbReference type="ARBA" id="ARBA00006484"/>
    </source>
</evidence>
<protein>
    <submittedName>
        <fullName evidence="4">Short-chain dehydrogenase/reductase SDR</fullName>
    </submittedName>
</protein>
<proteinExistence type="inferred from homology"/>
<dbReference type="STRING" id="298654.FraEuI1c_5989"/>
<dbReference type="eggNOG" id="COG1028">
    <property type="taxonomic scope" value="Bacteria"/>
</dbReference>
<organism evidence="4 5">
    <name type="scientific">Pseudofrankia inefficax (strain DSM 45817 / CECT 9037 / DDB 130130 / EuI1c)</name>
    <name type="common">Frankia inefficax</name>
    <dbReference type="NCBI Taxonomy" id="298654"/>
    <lineage>
        <taxon>Bacteria</taxon>
        <taxon>Bacillati</taxon>
        <taxon>Actinomycetota</taxon>
        <taxon>Actinomycetes</taxon>
        <taxon>Frankiales</taxon>
        <taxon>Frankiaceae</taxon>
        <taxon>Pseudofrankia</taxon>
    </lineage>
</organism>
<keyword evidence="5" id="KW-1185">Reference proteome</keyword>
<comment type="similarity">
    <text evidence="1 3">Belongs to the short-chain dehydrogenases/reductases (SDR) family.</text>
</comment>
<dbReference type="InterPro" id="IPR002347">
    <property type="entry name" value="SDR_fam"/>
</dbReference>
<dbReference type="InterPro" id="IPR050259">
    <property type="entry name" value="SDR"/>
</dbReference>
<dbReference type="PROSITE" id="PS00061">
    <property type="entry name" value="ADH_SHORT"/>
    <property type="match status" value="1"/>
</dbReference>
<evidence type="ECO:0000256" key="3">
    <source>
        <dbReference type="RuleBase" id="RU000363"/>
    </source>
</evidence>
<dbReference type="FunFam" id="3.40.50.720:FF:000084">
    <property type="entry name" value="Short-chain dehydrogenase reductase"/>
    <property type="match status" value="1"/>
</dbReference>
<dbReference type="GO" id="GO:0016491">
    <property type="term" value="F:oxidoreductase activity"/>
    <property type="evidence" value="ECO:0007669"/>
    <property type="project" value="UniProtKB-KW"/>
</dbReference>
<dbReference type="OrthoDB" id="9793325at2"/>
<name>E3IZQ5_PSEI1</name>
<dbReference type="InterPro" id="IPR020904">
    <property type="entry name" value="Sc_DH/Rdtase_CS"/>
</dbReference>
<dbReference type="RefSeq" id="WP_013427091.1">
    <property type="nucleotide sequence ID" value="NC_014666.1"/>
</dbReference>
<sequence>MDLQLRDKRALVTGSSSGIGRAIALSLAEEGVDVVVHGRDADRAQATADVIVKAGGRAVVVLGDLAEDAAAARAAAEATAAFGGIDILVNNAGTAEDTGWAGATATDWLSLYDSNVASAVRLIGALTPGMRDGGWGRVIQIGSAASPYPLPERAAYSAAKAAMANLTVSLAKELTGTGITANTISPGPTLTDRFRELTSSFAESHGLSDSAAAIRALLDGPLACPSARLVEPAEIAALVALVASPLGASINGANLRIDGGFTPTVN</sequence>
<dbReference type="InterPro" id="IPR036291">
    <property type="entry name" value="NAD(P)-bd_dom_sf"/>
</dbReference>
<dbReference type="HOGENOM" id="CLU_010194_1_2_11"/>